<name>A0A150R8M6_SORCE</name>
<comment type="caution">
    <text evidence="1">The sequence shown here is derived from an EMBL/GenBank/DDBJ whole genome shotgun (WGS) entry which is preliminary data.</text>
</comment>
<sequence length="94" mass="10069">MSTVFADPACTQSVAMSSYTCASRYGITYDLTCDNDIRTRVFALGPAADTTTMYMKAANGACVSSLTIDGFAYYPVQHEIAPEEFVSGDVSAQQ</sequence>
<protein>
    <submittedName>
        <fullName evidence="1">Uncharacterized protein</fullName>
    </submittedName>
</protein>
<organism evidence="1 2">
    <name type="scientific">Sorangium cellulosum</name>
    <name type="common">Polyangium cellulosum</name>
    <dbReference type="NCBI Taxonomy" id="56"/>
    <lineage>
        <taxon>Bacteria</taxon>
        <taxon>Pseudomonadati</taxon>
        <taxon>Myxococcota</taxon>
        <taxon>Polyangia</taxon>
        <taxon>Polyangiales</taxon>
        <taxon>Polyangiaceae</taxon>
        <taxon>Sorangium</taxon>
    </lineage>
</organism>
<proteinExistence type="predicted"/>
<accession>A0A150R8M6</accession>
<reference evidence="1 2" key="1">
    <citation type="submission" date="2014-02" db="EMBL/GenBank/DDBJ databases">
        <title>The small core and large imbalanced accessory genome model reveals a collaborative survival strategy of Sorangium cellulosum strains in nature.</title>
        <authorList>
            <person name="Han K."/>
            <person name="Peng R."/>
            <person name="Blom J."/>
            <person name="Li Y.-Z."/>
        </authorList>
    </citation>
    <scope>NUCLEOTIDE SEQUENCE [LARGE SCALE GENOMIC DNA]</scope>
    <source>
        <strain evidence="1 2">So0011-07</strain>
    </source>
</reference>
<dbReference type="EMBL" id="JEMB01002997">
    <property type="protein sequence ID" value="KYF76560.1"/>
    <property type="molecule type" value="Genomic_DNA"/>
</dbReference>
<evidence type="ECO:0000313" key="1">
    <source>
        <dbReference type="EMBL" id="KYF76560.1"/>
    </source>
</evidence>
<gene>
    <name evidence="1" type="ORF">BE17_10820</name>
</gene>
<evidence type="ECO:0000313" key="2">
    <source>
        <dbReference type="Proteomes" id="UP000075635"/>
    </source>
</evidence>
<dbReference type="AlphaFoldDB" id="A0A150R8M6"/>
<dbReference type="Proteomes" id="UP000075635">
    <property type="component" value="Unassembled WGS sequence"/>
</dbReference>